<dbReference type="EMBL" id="LSSN01000224">
    <property type="protein sequence ID" value="OMJ25118.1"/>
    <property type="molecule type" value="Genomic_DNA"/>
</dbReference>
<evidence type="ECO:0000256" key="1">
    <source>
        <dbReference type="SAM" id="MobiDB-lite"/>
    </source>
</evidence>
<comment type="caution">
    <text evidence="2">The sequence shown here is derived from an EMBL/GenBank/DDBJ whole genome shotgun (WGS) entry which is preliminary data.</text>
</comment>
<accession>A0A1R1YDW4</accession>
<dbReference type="OrthoDB" id="5636235at2759"/>
<gene>
    <name evidence="2" type="ORF">AYI70_g1119</name>
</gene>
<evidence type="ECO:0000313" key="2">
    <source>
        <dbReference type="EMBL" id="OMJ25118.1"/>
    </source>
</evidence>
<organism evidence="2 3">
    <name type="scientific">Smittium culicis</name>
    <dbReference type="NCBI Taxonomy" id="133412"/>
    <lineage>
        <taxon>Eukaryota</taxon>
        <taxon>Fungi</taxon>
        <taxon>Fungi incertae sedis</taxon>
        <taxon>Zoopagomycota</taxon>
        <taxon>Kickxellomycotina</taxon>
        <taxon>Harpellomycetes</taxon>
        <taxon>Harpellales</taxon>
        <taxon>Legeriomycetaceae</taxon>
        <taxon>Smittium</taxon>
    </lineage>
</organism>
<feature type="compositionally biased region" description="Low complexity" evidence="1">
    <location>
        <begin position="36"/>
        <end position="49"/>
    </location>
</feature>
<dbReference type="Proteomes" id="UP000187283">
    <property type="component" value="Unassembled WGS sequence"/>
</dbReference>
<sequence length="459" mass="50102">MSVYQIQASNQAVAVINQGGVTGTIKFTLKNIPSEQQVNPQNNQQNNQQSRHRGRPQNVPQNWQQNVQQSNEYNQNVRRPRPQTNIINVTKIDNSGGTTNVANPPNAAGITNVPGNYNQANIPLIGNINAIPNQAYPPAGSNAPNIVNIVNGPNYANEFGNYEYQPGQNTAQQAQRFKKRLVPPLTPITIEANLSGLDPTKLYRLDLFNGFFTYPQYNSNRNTGNTNGFTNNNSNVQNQNNVPYYPSRSRNNGNNSININIVSSKSININNLGVNPAVRVTPLVTTVTPTTTTATVKPTPNIAAASVASVNNNDNSNTNVYNKRQTNPNGNGQYYKKARTCQSSLPYFDVFMLTSIMHGGSRRYTKFIGSLGDTDCGTDLNTTALCLMDTVIGLPKDMVIKPDANGNIIFASVMNYSNMNGITFYEGRASDPLSILGMSISIVDTDDNELACARIQATN</sequence>
<reference evidence="2 3" key="1">
    <citation type="submission" date="2017-01" db="EMBL/GenBank/DDBJ databases">
        <authorList>
            <person name="Mah S.A."/>
            <person name="Swanson W.J."/>
            <person name="Moy G.W."/>
            <person name="Vacquier V.D."/>
        </authorList>
    </citation>
    <scope>NUCLEOTIDE SEQUENCE [LARGE SCALE GENOMIC DNA]</scope>
    <source>
        <strain evidence="2 3">GSMNP</strain>
    </source>
</reference>
<keyword evidence="3" id="KW-1185">Reference proteome</keyword>
<name>A0A1R1YDW4_9FUNG</name>
<protein>
    <submittedName>
        <fullName evidence="2">Uncharacterized protein</fullName>
    </submittedName>
</protein>
<feature type="region of interest" description="Disordered" evidence="1">
    <location>
        <begin position="34"/>
        <end position="60"/>
    </location>
</feature>
<dbReference type="AlphaFoldDB" id="A0A1R1YDW4"/>
<proteinExistence type="predicted"/>
<evidence type="ECO:0000313" key="3">
    <source>
        <dbReference type="Proteomes" id="UP000187283"/>
    </source>
</evidence>